<dbReference type="PANTHER" id="PTHR43768">
    <property type="entry name" value="TREHALOSE 6-PHOSPHATE PHOSPHATASE"/>
    <property type="match status" value="1"/>
</dbReference>
<evidence type="ECO:0000256" key="3">
    <source>
        <dbReference type="ARBA" id="ARBA00022801"/>
    </source>
</evidence>
<comment type="catalytic activity">
    <reaction evidence="1">
        <text>alpha,alpha-trehalose 6-phosphate + H2O = alpha,alpha-trehalose + phosphate</text>
        <dbReference type="Rhea" id="RHEA:23420"/>
        <dbReference type="ChEBI" id="CHEBI:15377"/>
        <dbReference type="ChEBI" id="CHEBI:16551"/>
        <dbReference type="ChEBI" id="CHEBI:43474"/>
        <dbReference type="ChEBI" id="CHEBI:58429"/>
        <dbReference type="EC" id="3.1.3.12"/>
    </reaction>
</comment>
<accession>A0ABU6WF04</accession>
<evidence type="ECO:0008006" key="7">
    <source>
        <dbReference type="Google" id="ProtNLM"/>
    </source>
</evidence>
<organism evidence="5 6">
    <name type="scientific">Stylosanthes scabra</name>
    <dbReference type="NCBI Taxonomy" id="79078"/>
    <lineage>
        <taxon>Eukaryota</taxon>
        <taxon>Viridiplantae</taxon>
        <taxon>Streptophyta</taxon>
        <taxon>Embryophyta</taxon>
        <taxon>Tracheophyta</taxon>
        <taxon>Spermatophyta</taxon>
        <taxon>Magnoliopsida</taxon>
        <taxon>eudicotyledons</taxon>
        <taxon>Gunneridae</taxon>
        <taxon>Pentapetalae</taxon>
        <taxon>rosids</taxon>
        <taxon>fabids</taxon>
        <taxon>Fabales</taxon>
        <taxon>Fabaceae</taxon>
        <taxon>Papilionoideae</taxon>
        <taxon>50 kb inversion clade</taxon>
        <taxon>dalbergioids sensu lato</taxon>
        <taxon>Dalbergieae</taxon>
        <taxon>Pterocarpus clade</taxon>
        <taxon>Stylosanthes</taxon>
    </lineage>
</organism>
<comment type="function">
    <text evidence="4">Removes the phosphate from trehalose 6-phosphate to produce free trehalose. Trehalose accumulation in plant may improve abiotic stress tolerance.</text>
</comment>
<reference evidence="5 6" key="1">
    <citation type="journal article" date="2023" name="Plants (Basel)">
        <title>Bridging the Gap: Combining Genomics and Transcriptomics Approaches to Understand Stylosanthes scabra, an Orphan Legume from the Brazilian Caatinga.</title>
        <authorList>
            <person name="Ferreira-Neto J.R.C."/>
            <person name="da Silva M.D."/>
            <person name="Binneck E."/>
            <person name="de Melo N.F."/>
            <person name="da Silva R.H."/>
            <person name="de Melo A.L.T.M."/>
            <person name="Pandolfi V."/>
            <person name="Bustamante F.O."/>
            <person name="Brasileiro-Vidal A.C."/>
            <person name="Benko-Iseppon A.M."/>
        </authorList>
    </citation>
    <scope>NUCLEOTIDE SEQUENCE [LARGE SCALE GENOMIC DNA]</scope>
    <source>
        <tissue evidence="5">Leaves</tissue>
    </source>
</reference>
<dbReference type="Proteomes" id="UP001341840">
    <property type="component" value="Unassembled WGS sequence"/>
</dbReference>
<evidence type="ECO:0000256" key="1">
    <source>
        <dbReference type="ARBA" id="ARBA00000500"/>
    </source>
</evidence>
<evidence type="ECO:0000256" key="4">
    <source>
        <dbReference type="ARBA" id="ARBA00025274"/>
    </source>
</evidence>
<dbReference type="InterPro" id="IPR023214">
    <property type="entry name" value="HAD_sf"/>
</dbReference>
<dbReference type="Pfam" id="PF02358">
    <property type="entry name" value="Trehalose_PPase"/>
    <property type="match status" value="1"/>
</dbReference>
<evidence type="ECO:0000256" key="2">
    <source>
        <dbReference type="ARBA" id="ARBA00001968"/>
    </source>
</evidence>
<dbReference type="InterPro" id="IPR036412">
    <property type="entry name" value="HAD-like_sf"/>
</dbReference>
<dbReference type="PANTHER" id="PTHR43768:SF48">
    <property type="entry name" value="TREHALOSE 6-PHOSPHATE PHOSPHATASE"/>
    <property type="match status" value="1"/>
</dbReference>
<evidence type="ECO:0000313" key="5">
    <source>
        <dbReference type="EMBL" id="MED6183110.1"/>
    </source>
</evidence>
<gene>
    <name evidence="5" type="ORF">PIB30_035034</name>
</gene>
<name>A0ABU6WF04_9FABA</name>
<comment type="cofactor">
    <cofactor evidence="2">
        <name>a divalent metal cation</name>
        <dbReference type="ChEBI" id="CHEBI:60240"/>
    </cofactor>
</comment>
<keyword evidence="3" id="KW-0378">Hydrolase</keyword>
<dbReference type="Gene3D" id="3.40.50.1000">
    <property type="entry name" value="HAD superfamily/HAD-like"/>
    <property type="match status" value="1"/>
</dbReference>
<comment type="caution">
    <text evidence="5">The sequence shown here is derived from an EMBL/GenBank/DDBJ whole genome shotgun (WGS) entry which is preliminary data.</text>
</comment>
<sequence>MMALRITISRIIFHSMYVLGYVRNYSCYENSNDVFPIYIGDDRTDEDAFQVLRNRGQGIGILVSRVPEDTEASYTLKDPVEVEQFLRRLVEWKRLSNQ</sequence>
<dbReference type="InterPro" id="IPR044651">
    <property type="entry name" value="OTSB-like"/>
</dbReference>
<evidence type="ECO:0000313" key="6">
    <source>
        <dbReference type="Proteomes" id="UP001341840"/>
    </source>
</evidence>
<dbReference type="EMBL" id="JASCZI010181408">
    <property type="protein sequence ID" value="MED6183110.1"/>
    <property type="molecule type" value="Genomic_DNA"/>
</dbReference>
<keyword evidence="6" id="KW-1185">Reference proteome</keyword>
<protein>
    <recommendedName>
        <fullName evidence="7">Trehalose-phosphatase</fullName>
    </recommendedName>
</protein>
<proteinExistence type="predicted"/>
<dbReference type="InterPro" id="IPR003337">
    <property type="entry name" value="Trehalose_PPase"/>
</dbReference>
<dbReference type="SUPFAM" id="SSF56784">
    <property type="entry name" value="HAD-like"/>
    <property type="match status" value="1"/>
</dbReference>